<dbReference type="EMBL" id="CP033149">
    <property type="protein sequence ID" value="AYO42274.1"/>
    <property type="molecule type" value="Genomic_DNA"/>
</dbReference>
<dbReference type="InterPro" id="IPR050339">
    <property type="entry name" value="CC_SR_Kinase"/>
</dbReference>
<dbReference type="InterPro" id="IPR000719">
    <property type="entry name" value="Prot_kinase_dom"/>
</dbReference>
<dbReference type="Pfam" id="PF00069">
    <property type="entry name" value="Pkinase"/>
    <property type="match status" value="2"/>
</dbReference>
<dbReference type="Gene3D" id="1.10.510.10">
    <property type="entry name" value="Transferase(Phosphotransferase) domain 1"/>
    <property type="match status" value="1"/>
</dbReference>
<feature type="region of interest" description="Disordered" evidence="7">
    <location>
        <begin position="212"/>
        <end position="343"/>
    </location>
</feature>
<feature type="region of interest" description="Disordered" evidence="7">
    <location>
        <begin position="405"/>
        <end position="430"/>
    </location>
</feature>
<feature type="compositionally biased region" description="Polar residues" evidence="7">
    <location>
        <begin position="418"/>
        <end position="428"/>
    </location>
</feature>
<evidence type="ECO:0000256" key="6">
    <source>
        <dbReference type="PROSITE-ProRule" id="PRU10141"/>
    </source>
</evidence>
<dbReference type="VEuPathDB" id="FungiDB:DNF11_1324"/>
<dbReference type="PROSITE" id="PS00108">
    <property type="entry name" value="PROTEIN_KINASE_ST"/>
    <property type="match status" value="1"/>
</dbReference>
<dbReference type="GO" id="GO:0005737">
    <property type="term" value="C:cytoplasm"/>
    <property type="evidence" value="ECO:0007669"/>
    <property type="project" value="TreeGrafter"/>
</dbReference>
<feature type="binding site" evidence="6">
    <location>
        <position position="474"/>
    </location>
    <ligand>
        <name>ATP</name>
        <dbReference type="ChEBI" id="CHEBI:30616"/>
    </ligand>
</feature>
<feature type="region of interest" description="Disordered" evidence="7">
    <location>
        <begin position="623"/>
        <end position="674"/>
    </location>
</feature>
<dbReference type="Gene3D" id="3.30.200.20">
    <property type="entry name" value="Phosphorylase Kinase, domain 1"/>
    <property type="match status" value="1"/>
</dbReference>
<dbReference type="OrthoDB" id="412814at2759"/>
<accession>A0A3G2S2R8</accession>
<dbReference type="SUPFAM" id="SSF56112">
    <property type="entry name" value="Protein kinase-like (PK-like)"/>
    <property type="match status" value="1"/>
</dbReference>
<evidence type="ECO:0000256" key="5">
    <source>
        <dbReference type="ARBA" id="ARBA00037982"/>
    </source>
</evidence>
<feature type="compositionally biased region" description="Basic residues" evidence="7">
    <location>
        <begin position="661"/>
        <end position="671"/>
    </location>
</feature>
<dbReference type="Proteomes" id="UP000269793">
    <property type="component" value="Chromosome II"/>
</dbReference>
<sequence length="915" mass="99847">MDNARASSPHVGDTCSDANASMTPNMSATYRNVRPLQTAFVSSGLVSKRRRDLLPELRSSDNLRAEAATSQGVESTRSVPSIASLSADASQSARPLREVVEAAMADRSFNVSRRPPAAVMPDTPVKPMMGMSEAVRSARMHRRGCSMGGAFPSKSPLFQTATTPKSPSGPFSGFSSTFASKKAMPSTVLRRSGHIRSASERIPGTRHMFLNEIPVRPPNVDPDDVFEAPSESPLRPVAAQREAPDMLLPERRREPLSPRPSGRPSGVLPVCPISVPNERTSELPVPASPLDHDVTYGGRSSSMDSPNNMFAHPPSQQLTPRDDESSDPDWLEAPGSSSMSSLGWVESTPTIMRKSVTRMNEPGISSPHFKLDFSPDAPFDGPKWYEATHSPMVLQKGKSAVRPRHSQPAHMLTPPNPHDQTAAVTQSAPAGRFRSSLSSQFEDHFVVEGVLGTGEFSEVVKVREKATGLLSAVKRMKRPFHGPKDRVRRLEEVDVMRVLKEQHAAWQDPWFGAEGVVELLDAWEEEGHLYLQTELCSLGSLAFVLAEYGRQVGALDEARLWKILAELSAAVYFIHQCGVLHLDLKPANILITEVGTLKITDFGMATRWPRCTAQEILAGSHLTTHGSTRGSDLSDTSFSPAHMTPEQASLPTAAVHATVQRPRRRPARLQRRPSPILALEREGDREYIAPEVIFESKYGKPADIFSLGLILLEAACSVEIPDNGAPWHKLRCNDFSDVSFEAISATLQSVITSMLSAEPSMRPTASDLVDMPVLERVRQLMRRGLSADELDQLPLHGGKPAPAAPYPVPPVKYYEAPHTGMLDAHRTVVKIRGALIQEDEQAFLAEVLQSADTRDTSSPDTSTSLMTEDSLQQDASCTRVAPVVHTYTPALMSPSAYLHDQVSSGMDIDKTFPVG</sequence>
<protein>
    <submittedName>
        <fullName evidence="9">Mitosis inhibitor protein kinase wee1</fullName>
        <ecNumber evidence="9">2.7.10.2</ecNumber>
    </submittedName>
</protein>
<feature type="compositionally biased region" description="Polar residues" evidence="7">
    <location>
        <begin position="623"/>
        <end position="639"/>
    </location>
</feature>
<comment type="similarity">
    <text evidence="5">Belongs to the protein kinase superfamily. Ser/Thr protein kinase family. GCN2 subfamily.</text>
</comment>
<feature type="region of interest" description="Disordered" evidence="7">
    <location>
        <begin position="850"/>
        <end position="870"/>
    </location>
</feature>
<evidence type="ECO:0000256" key="7">
    <source>
        <dbReference type="SAM" id="MobiDB-lite"/>
    </source>
</evidence>
<keyword evidence="10" id="KW-1185">Reference proteome</keyword>
<feature type="region of interest" description="Disordered" evidence="7">
    <location>
        <begin position="1"/>
        <end position="22"/>
    </location>
</feature>
<dbReference type="PROSITE" id="PS00107">
    <property type="entry name" value="PROTEIN_KINASE_ATP"/>
    <property type="match status" value="1"/>
</dbReference>
<dbReference type="PANTHER" id="PTHR11042:SF190">
    <property type="entry name" value="MITOSIS INHIBITOR PROTEIN KINASE MIK1"/>
    <property type="match status" value="1"/>
</dbReference>
<feature type="compositionally biased region" description="Polar residues" evidence="7">
    <location>
        <begin position="298"/>
        <end position="319"/>
    </location>
</feature>
<feature type="compositionally biased region" description="Basic and acidic residues" evidence="7">
    <location>
        <begin position="242"/>
        <end position="256"/>
    </location>
</feature>
<evidence type="ECO:0000256" key="1">
    <source>
        <dbReference type="ARBA" id="ARBA00022679"/>
    </source>
</evidence>
<feature type="compositionally biased region" description="Low complexity" evidence="7">
    <location>
        <begin position="858"/>
        <end position="867"/>
    </location>
</feature>
<dbReference type="AlphaFoldDB" id="A0A3G2S2R8"/>
<keyword evidence="1 9" id="KW-0808">Transferase</keyword>
<dbReference type="InterPro" id="IPR008271">
    <property type="entry name" value="Ser/Thr_kinase_AS"/>
</dbReference>
<evidence type="ECO:0000256" key="3">
    <source>
        <dbReference type="ARBA" id="ARBA00022777"/>
    </source>
</evidence>
<keyword evidence="2 6" id="KW-0547">Nucleotide-binding</keyword>
<dbReference type="PROSITE" id="PS50011">
    <property type="entry name" value="PROTEIN_KINASE_DOM"/>
    <property type="match status" value="1"/>
</dbReference>
<reference evidence="9 10" key="1">
    <citation type="submission" date="2018-10" db="EMBL/GenBank/DDBJ databases">
        <title>Complete genome sequence of Malassezia restricta CBS 7877.</title>
        <authorList>
            <person name="Morand S.C."/>
            <person name="Bertignac M."/>
            <person name="Iltis A."/>
            <person name="Kolder I."/>
            <person name="Pirovano W."/>
            <person name="Jourdain R."/>
            <person name="Clavaud C."/>
        </authorList>
    </citation>
    <scope>NUCLEOTIDE SEQUENCE [LARGE SCALE GENOMIC DNA]</scope>
    <source>
        <strain evidence="9 10">CBS 7877</strain>
    </source>
</reference>
<dbReference type="STRING" id="425264.A0A3G2S2R8"/>
<proteinExistence type="inferred from homology"/>
<dbReference type="GO" id="GO:0110031">
    <property type="term" value="P:negative regulation of G2/MI transition of meiotic cell cycle"/>
    <property type="evidence" value="ECO:0007669"/>
    <property type="project" value="TreeGrafter"/>
</dbReference>
<keyword evidence="4 6" id="KW-0067">ATP-binding</keyword>
<evidence type="ECO:0000313" key="9">
    <source>
        <dbReference type="EMBL" id="AYO42274.1"/>
    </source>
</evidence>
<dbReference type="GO" id="GO:0004715">
    <property type="term" value="F:non-membrane spanning protein tyrosine kinase activity"/>
    <property type="evidence" value="ECO:0007669"/>
    <property type="project" value="UniProtKB-EC"/>
</dbReference>
<dbReference type="GO" id="GO:0005524">
    <property type="term" value="F:ATP binding"/>
    <property type="evidence" value="ECO:0007669"/>
    <property type="project" value="UniProtKB-UniRule"/>
</dbReference>
<evidence type="ECO:0000256" key="4">
    <source>
        <dbReference type="ARBA" id="ARBA00022840"/>
    </source>
</evidence>
<dbReference type="InterPro" id="IPR011009">
    <property type="entry name" value="Kinase-like_dom_sf"/>
</dbReference>
<dbReference type="PANTHER" id="PTHR11042">
    <property type="entry name" value="EUKARYOTIC TRANSLATION INITIATION FACTOR 2-ALPHA KINASE EIF2-ALPHA KINASE -RELATED"/>
    <property type="match status" value="1"/>
</dbReference>
<feature type="domain" description="Protein kinase" evidence="8">
    <location>
        <begin position="445"/>
        <end position="774"/>
    </location>
</feature>
<gene>
    <name evidence="9" type="primary">wee1</name>
    <name evidence="9" type="ORF">DNF11_1324</name>
</gene>
<evidence type="ECO:0000313" key="10">
    <source>
        <dbReference type="Proteomes" id="UP000269793"/>
    </source>
</evidence>
<dbReference type="InterPro" id="IPR017441">
    <property type="entry name" value="Protein_kinase_ATP_BS"/>
</dbReference>
<evidence type="ECO:0000259" key="8">
    <source>
        <dbReference type="PROSITE" id="PS50011"/>
    </source>
</evidence>
<dbReference type="EC" id="2.7.10.2" evidence="9"/>
<dbReference type="SMART" id="SM00220">
    <property type="entry name" value="S_TKc"/>
    <property type="match status" value="1"/>
</dbReference>
<evidence type="ECO:0000256" key="2">
    <source>
        <dbReference type="ARBA" id="ARBA00022741"/>
    </source>
</evidence>
<name>A0A3G2S2R8_MALR7</name>
<keyword evidence="3 9" id="KW-0418">Kinase</keyword>
<dbReference type="GO" id="GO:0005634">
    <property type="term" value="C:nucleus"/>
    <property type="evidence" value="ECO:0007669"/>
    <property type="project" value="TreeGrafter"/>
</dbReference>
<organism evidence="9 10">
    <name type="scientific">Malassezia restricta (strain ATCC 96810 / NBRC 103918 / CBS 7877)</name>
    <name type="common">Seborrheic dermatitis infection agent</name>
    <dbReference type="NCBI Taxonomy" id="425264"/>
    <lineage>
        <taxon>Eukaryota</taxon>
        <taxon>Fungi</taxon>
        <taxon>Dikarya</taxon>
        <taxon>Basidiomycota</taxon>
        <taxon>Ustilaginomycotina</taxon>
        <taxon>Malasseziomycetes</taxon>
        <taxon>Malasseziales</taxon>
        <taxon>Malasseziaceae</taxon>
        <taxon>Malassezia</taxon>
    </lineage>
</organism>